<dbReference type="Proteomes" id="UP000070544">
    <property type="component" value="Unassembled WGS sequence"/>
</dbReference>
<feature type="compositionally biased region" description="Basic and acidic residues" evidence="1">
    <location>
        <begin position="123"/>
        <end position="140"/>
    </location>
</feature>
<dbReference type="EMBL" id="KQ965776">
    <property type="protein sequence ID" value="KXS13625.1"/>
    <property type="molecule type" value="Genomic_DNA"/>
</dbReference>
<evidence type="ECO:0000256" key="1">
    <source>
        <dbReference type="SAM" id="MobiDB-lite"/>
    </source>
</evidence>
<dbReference type="GO" id="GO:0042393">
    <property type="term" value="F:histone binding"/>
    <property type="evidence" value="ECO:0007669"/>
    <property type="project" value="InterPro"/>
</dbReference>
<reference evidence="3 4" key="1">
    <citation type="journal article" date="2015" name="Genome Biol. Evol.">
        <title>Phylogenomic analyses indicate that early fungi evolved digesting cell walls of algal ancestors of land plants.</title>
        <authorList>
            <person name="Chang Y."/>
            <person name="Wang S."/>
            <person name="Sekimoto S."/>
            <person name="Aerts A.L."/>
            <person name="Choi C."/>
            <person name="Clum A."/>
            <person name="LaButti K.M."/>
            <person name="Lindquist E.A."/>
            <person name="Yee Ngan C."/>
            <person name="Ohm R.A."/>
            <person name="Salamov A.A."/>
            <person name="Grigoriev I.V."/>
            <person name="Spatafora J.W."/>
            <person name="Berbee M.L."/>
        </authorList>
    </citation>
    <scope>NUCLEOTIDE SEQUENCE [LARGE SCALE GENOMIC DNA]</scope>
    <source>
        <strain evidence="3 4">JEL478</strain>
    </source>
</reference>
<feature type="domain" description="Snf2 ATP coupling" evidence="2">
    <location>
        <begin position="73"/>
        <end position="140"/>
    </location>
</feature>
<proteinExistence type="predicted"/>
<feature type="compositionally biased region" description="Acidic residues" evidence="1">
    <location>
        <begin position="141"/>
        <end position="155"/>
    </location>
</feature>
<accession>A0A139AAY1</accession>
<dbReference type="AlphaFoldDB" id="A0A139AAY1"/>
<sequence length="169" mass="19222">MDASPPTRSVKNSCALSLVGDVVRTELVMVMTMRLMRVQMPRRRLRVANTSLTSLPGTMKRKELFRAMDREMEERDALEWNARGQRSKGRFIQPDQVPEIVLKDQRKVVKVDNPHTFGRGSRKREGATLNEKDLAKKQWEDSEDGSDEGEASDGTEDTHPVRRQGEAQG</sequence>
<dbReference type="InterPro" id="IPR029295">
    <property type="entry name" value="SnAC"/>
</dbReference>
<evidence type="ECO:0000313" key="4">
    <source>
        <dbReference type="Proteomes" id="UP000070544"/>
    </source>
</evidence>
<protein>
    <recommendedName>
        <fullName evidence="2">Snf2 ATP coupling domain-containing protein</fullName>
    </recommendedName>
</protein>
<feature type="compositionally biased region" description="Basic and acidic residues" evidence="1">
    <location>
        <begin position="156"/>
        <end position="169"/>
    </location>
</feature>
<name>A0A139AAY1_GONPJ</name>
<feature type="region of interest" description="Disordered" evidence="1">
    <location>
        <begin position="111"/>
        <end position="169"/>
    </location>
</feature>
<organism evidence="3 4">
    <name type="scientific">Gonapodya prolifera (strain JEL478)</name>
    <name type="common">Monoblepharis prolifera</name>
    <dbReference type="NCBI Taxonomy" id="1344416"/>
    <lineage>
        <taxon>Eukaryota</taxon>
        <taxon>Fungi</taxon>
        <taxon>Fungi incertae sedis</taxon>
        <taxon>Chytridiomycota</taxon>
        <taxon>Chytridiomycota incertae sedis</taxon>
        <taxon>Monoblepharidomycetes</taxon>
        <taxon>Monoblepharidales</taxon>
        <taxon>Gonapodyaceae</taxon>
        <taxon>Gonapodya</taxon>
    </lineage>
</organism>
<evidence type="ECO:0000313" key="3">
    <source>
        <dbReference type="EMBL" id="KXS13625.1"/>
    </source>
</evidence>
<dbReference type="SMART" id="SM01314">
    <property type="entry name" value="SnAC"/>
    <property type="match status" value="1"/>
</dbReference>
<gene>
    <name evidence="3" type="ORF">M427DRAFT_58443</name>
</gene>
<keyword evidence="4" id="KW-1185">Reference proteome</keyword>
<evidence type="ECO:0000259" key="2">
    <source>
        <dbReference type="SMART" id="SM01314"/>
    </source>
</evidence>